<name>A0A2V3IXQ7_9FLOR</name>
<reference evidence="1 2" key="1">
    <citation type="journal article" date="2018" name="Mol. Biol. Evol.">
        <title>Analysis of the draft genome of the red seaweed Gracilariopsis chorda provides insights into genome size evolution in Rhodophyta.</title>
        <authorList>
            <person name="Lee J."/>
            <person name="Yang E.C."/>
            <person name="Graf L."/>
            <person name="Yang J.H."/>
            <person name="Qiu H."/>
            <person name="Zel Zion U."/>
            <person name="Chan C.X."/>
            <person name="Stephens T.G."/>
            <person name="Weber A.P.M."/>
            <person name="Boo G.H."/>
            <person name="Boo S.M."/>
            <person name="Kim K.M."/>
            <person name="Shin Y."/>
            <person name="Jung M."/>
            <person name="Lee S.J."/>
            <person name="Yim H.S."/>
            <person name="Lee J.H."/>
            <person name="Bhattacharya D."/>
            <person name="Yoon H.S."/>
        </authorList>
    </citation>
    <scope>NUCLEOTIDE SEQUENCE [LARGE SCALE GENOMIC DNA]</scope>
    <source>
        <strain evidence="1 2">SKKU-2015</strain>
        <tissue evidence="1">Whole body</tissue>
    </source>
</reference>
<sequence length="260" mass="28515">MNANEDQGEEPQFSVQSRDWREFRAALVAGSLADLERAKEDAYRKGHWAHSVPVPETGCFLASHPAYYRRSAPYLTQAVVFLTSYNPDVGATGLVLNRPLQGTASELESMGMFGRSARVSDTPLSEEPVYAGGPDVSGTEIITAMHSDLGLLNGLSIQQPLRGVFITDALQLVRRVPQSDMSSVRLFAGCIRWKKGELEREVDDGSWFCISASKLFALEHCIQLPKPLWVEIMQSQGQPFAAIAERAVERGAEGGETNNS</sequence>
<dbReference type="PANTHER" id="PTHR31984">
    <property type="entry name" value="TRANSPORTER, PUTATIVE (DUF179)-RELATED"/>
    <property type="match status" value="1"/>
</dbReference>
<gene>
    <name evidence="1" type="ORF">BWQ96_03282</name>
</gene>
<dbReference type="EMBL" id="NBIV01000031">
    <property type="protein sequence ID" value="PXF46944.1"/>
    <property type="molecule type" value="Genomic_DNA"/>
</dbReference>
<dbReference type="SUPFAM" id="SSF143456">
    <property type="entry name" value="VC0467-like"/>
    <property type="match status" value="1"/>
</dbReference>
<dbReference type="PANTHER" id="PTHR31984:SF17">
    <property type="entry name" value="TRANSCRIPTIONAL REGULATOR"/>
    <property type="match status" value="1"/>
</dbReference>
<comment type="caution">
    <text evidence="1">The sequence shown here is derived from an EMBL/GenBank/DDBJ whole genome shotgun (WGS) entry which is preliminary data.</text>
</comment>
<accession>A0A2V3IXQ7</accession>
<dbReference type="Proteomes" id="UP000247409">
    <property type="component" value="Unassembled WGS sequence"/>
</dbReference>
<dbReference type="STRING" id="448386.A0A2V3IXQ7"/>
<evidence type="ECO:0000313" key="1">
    <source>
        <dbReference type="EMBL" id="PXF46944.1"/>
    </source>
</evidence>
<dbReference type="OrthoDB" id="5831at2759"/>
<dbReference type="Pfam" id="PF02622">
    <property type="entry name" value="DUF179"/>
    <property type="match status" value="1"/>
</dbReference>
<dbReference type="AlphaFoldDB" id="A0A2V3IXQ7"/>
<proteinExistence type="predicted"/>
<evidence type="ECO:0000313" key="2">
    <source>
        <dbReference type="Proteomes" id="UP000247409"/>
    </source>
</evidence>
<organism evidence="1 2">
    <name type="scientific">Gracilariopsis chorda</name>
    <dbReference type="NCBI Taxonomy" id="448386"/>
    <lineage>
        <taxon>Eukaryota</taxon>
        <taxon>Rhodophyta</taxon>
        <taxon>Florideophyceae</taxon>
        <taxon>Rhodymeniophycidae</taxon>
        <taxon>Gracilariales</taxon>
        <taxon>Gracilariaceae</taxon>
        <taxon>Gracilariopsis</taxon>
    </lineage>
</organism>
<dbReference type="Gene3D" id="3.40.1740.10">
    <property type="entry name" value="VC0467-like"/>
    <property type="match status" value="1"/>
</dbReference>
<keyword evidence="2" id="KW-1185">Reference proteome</keyword>
<dbReference type="InterPro" id="IPR003774">
    <property type="entry name" value="AlgH-like"/>
</dbReference>
<protein>
    <submittedName>
        <fullName evidence="1">Uncharacterized protein</fullName>
    </submittedName>
</protein>